<protein>
    <recommendedName>
        <fullName evidence="3">SMP-30/Gluconolactonase/LRE-like region domain-containing protein</fullName>
    </recommendedName>
</protein>
<accession>A0A0U4BZJ1</accession>
<evidence type="ECO:0000313" key="2">
    <source>
        <dbReference type="Proteomes" id="UP000059542"/>
    </source>
</evidence>
<gene>
    <name evidence="1" type="ORF">AUC43_02860</name>
</gene>
<evidence type="ECO:0008006" key="3">
    <source>
        <dbReference type="Google" id="ProtNLM"/>
    </source>
</evidence>
<sequence length="345" mass="38194">MNSKTNVMLSLPKHLARVSNLITSAVEMLRQAQHNWFADGRLAQFFSLLVLSVTVAHAQVTVPSAGSVAPPSKVIVAPVQAPAALPAEATPPPAAATWKFVRLIKLPNPGAASLDRRGALYVADADNNLRQYGPEGLPLNTYAPTQPGHVAQVEAWNVTSTLVFNDDRQQLILLDRFLAPITEVRLADVLDGTVRTATLAPDNRIWLLDESNLVLREFDPNTQRLVQNTPLDLLIGRSRPDFRFLRQYQNNTYLVDRNTGIYVFDNLGTYKKKIPFVGLNMVGFRGDELYYFNAGAVHFFHLYNLTERRVALPAGVEPGGVRQVLVGESFAYIFTTLGVAVYQLK</sequence>
<reference evidence="1 2" key="1">
    <citation type="submission" date="2015-12" db="EMBL/GenBank/DDBJ databases">
        <authorList>
            <person name="Shamseldin A."/>
            <person name="Moawad H."/>
            <person name="Abd El-Rahim W.M."/>
            <person name="Sadowsky M.J."/>
        </authorList>
    </citation>
    <scope>NUCLEOTIDE SEQUENCE [LARGE SCALE GENOMIC DNA]</scope>
    <source>
        <strain evidence="1 2">DG5B</strain>
    </source>
</reference>
<evidence type="ECO:0000313" key="1">
    <source>
        <dbReference type="EMBL" id="ALW84130.1"/>
    </source>
</evidence>
<keyword evidence="2" id="KW-1185">Reference proteome</keyword>
<dbReference type="AlphaFoldDB" id="A0A0U4BZJ1"/>
<dbReference type="KEGG" id="hyg:AUC43_02860"/>
<name>A0A0U4BZJ1_9BACT</name>
<dbReference type="EMBL" id="CP013909">
    <property type="protein sequence ID" value="ALW84130.1"/>
    <property type="molecule type" value="Genomic_DNA"/>
</dbReference>
<dbReference type="STRING" id="1411621.AUC43_02860"/>
<dbReference type="SUPFAM" id="SSF63829">
    <property type="entry name" value="Calcium-dependent phosphotriesterase"/>
    <property type="match status" value="1"/>
</dbReference>
<proteinExistence type="predicted"/>
<dbReference type="Proteomes" id="UP000059542">
    <property type="component" value="Chromosome"/>
</dbReference>
<organism evidence="1 2">
    <name type="scientific">Hymenobacter sedentarius</name>
    <dbReference type="NCBI Taxonomy" id="1411621"/>
    <lineage>
        <taxon>Bacteria</taxon>
        <taxon>Pseudomonadati</taxon>
        <taxon>Bacteroidota</taxon>
        <taxon>Cytophagia</taxon>
        <taxon>Cytophagales</taxon>
        <taxon>Hymenobacteraceae</taxon>
        <taxon>Hymenobacter</taxon>
    </lineage>
</organism>